<organism evidence="3">
    <name type="scientific">Albugo laibachii Nc14</name>
    <dbReference type="NCBI Taxonomy" id="890382"/>
    <lineage>
        <taxon>Eukaryota</taxon>
        <taxon>Sar</taxon>
        <taxon>Stramenopiles</taxon>
        <taxon>Oomycota</taxon>
        <taxon>Peronosporomycetes</taxon>
        <taxon>Albuginales</taxon>
        <taxon>Albuginaceae</taxon>
        <taxon>Albugo</taxon>
    </lineage>
</organism>
<dbReference type="InterPro" id="IPR001849">
    <property type="entry name" value="PH_domain"/>
</dbReference>
<reference evidence="3" key="1">
    <citation type="journal article" date="2011" name="PLoS Biol.">
        <title>Gene gain and loss during evolution of obligate parasitism in the white rust pathogen of Arabidopsis thaliana.</title>
        <authorList>
            <person name="Kemen E."/>
            <person name="Gardiner A."/>
            <person name="Schultz-Larsen T."/>
            <person name="Kemen A.C."/>
            <person name="Balmuth A.L."/>
            <person name="Robert-Seilaniantz A."/>
            <person name="Bailey K."/>
            <person name="Holub E."/>
            <person name="Studholme D.J."/>
            <person name="Maclean D."/>
            <person name="Jones J.D."/>
        </authorList>
    </citation>
    <scope>NUCLEOTIDE SEQUENCE</scope>
</reference>
<sequence length="226" mass="25314">MTRPIVCVIGYLFKKARQDRWQRRYFIAKTHYLTYYKQQDSDTLLACIDLWQIQSIQCSTTDPTEFSIDLGEQSYLLKATNTEEAEKWLNGLKSLQVRPQFTSSDALSVQSGLMELESDASSTLSRRMQHPLPNLCRNEASEGGSSGERSVKSLSQKSGGTINPPLRSNGQPNYTNTSLNPIIPNAINVQTLSPNLKQEPILPIHDHEHLKGNLNATCCIPSCIVM</sequence>
<dbReference type="HOGENOM" id="CLU_1158368_0_0_1"/>
<dbReference type="PROSITE" id="PS50003">
    <property type="entry name" value="PH_DOMAIN"/>
    <property type="match status" value="1"/>
</dbReference>
<dbReference type="EMBL" id="FR824309">
    <property type="protein sequence ID" value="CCA24875.1"/>
    <property type="molecule type" value="Genomic_DNA"/>
</dbReference>
<gene>
    <name evidence="3" type="primary">AlNc14C264G9853</name>
    <name evidence="3" type="ORF">ALNC14_110190</name>
</gene>
<evidence type="ECO:0000313" key="3">
    <source>
        <dbReference type="EMBL" id="CCA24875.1"/>
    </source>
</evidence>
<name>F0WU30_9STRA</name>
<reference evidence="3" key="2">
    <citation type="submission" date="2011-02" db="EMBL/GenBank/DDBJ databases">
        <authorList>
            <person name="MacLean D."/>
        </authorList>
    </citation>
    <scope>NUCLEOTIDE SEQUENCE</scope>
</reference>
<dbReference type="SUPFAM" id="SSF50729">
    <property type="entry name" value="PH domain-like"/>
    <property type="match status" value="1"/>
</dbReference>
<dbReference type="Gene3D" id="2.30.29.30">
    <property type="entry name" value="Pleckstrin-homology domain (PH domain)/Phosphotyrosine-binding domain (PTB)"/>
    <property type="match status" value="1"/>
</dbReference>
<proteinExistence type="predicted"/>
<accession>F0WU30</accession>
<feature type="region of interest" description="Disordered" evidence="1">
    <location>
        <begin position="120"/>
        <end position="177"/>
    </location>
</feature>
<feature type="compositionally biased region" description="Polar residues" evidence="1">
    <location>
        <begin position="152"/>
        <end position="177"/>
    </location>
</feature>
<feature type="domain" description="PH" evidence="2">
    <location>
        <begin position="5"/>
        <end position="97"/>
    </location>
</feature>
<dbReference type="InterPro" id="IPR011993">
    <property type="entry name" value="PH-like_dom_sf"/>
</dbReference>
<protein>
    <submittedName>
        <fullName evidence="3">Uncharacterized protein AlNc14C264G9853</fullName>
    </submittedName>
</protein>
<dbReference type="SMART" id="SM00233">
    <property type="entry name" value="PH"/>
    <property type="match status" value="1"/>
</dbReference>
<dbReference type="AlphaFoldDB" id="F0WU30"/>
<evidence type="ECO:0000256" key="1">
    <source>
        <dbReference type="SAM" id="MobiDB-lite"/>
    </source>
</evidence>
<evidence type="ECO:0000259" key="2">
    <source>
        <dbReference type="PROSITE" id="PS50003"/>
    </source>
</evidence>
<dbReference type="Pfam" id="PF00169">
    <property type="entry name" value="PH"/>
    <property type="match status" value="1"/>
</dbReference>